<organism evidence="1">
    <name type="scientific">Rhizophora mucronata</name>
    <name type="common">Asiatic mangrove</name>
    <dbReference type="NCBI Taxonomy" id="61149"/>
    <lineage>
        <taxon>Eukaryota</taxon>
        <taxon>Viridiplantae</taxon>
        <taxon>Streptophyta</taxon>
        <taxon>Embryophyta</taxon>
        <taxon>Tracheophyta</taxon>
        <taxon>Spermatophyta</taxon>
        <taxon>Magnoliopsida</taxon>
        <taxon>eudicotyledons</taxon>
        <taxon>Gunneridae</taxon>
        <taxon>Pentapetalae</taxon>
        <taxon>rosids</taxon>
        <taxon>fabids</taxon>
        <taxon>Malpighiales</taxon>
        <taxon>Rhizophoraceae</taxon>
        <taxon>Rhizophora</taxon>
    </lineage>
</organism>
<dbReference type="EMBL" id="GGEC01062441">
    <property type="protein sequence ID" value="MBX42925.1"/>
    <property type="molecule type" value="Transcribed_RNA"/>
</dbReference>
<protein>
    <submittedName>
        <fullName evidence="1">Uncharacterized protein</fullName>
    </submittedName>
</protein>
<name>A0A2P2NKG3_RHIMU</name>
<reference evidence="1" key="1">
    <citation type="submission" date="2018-02" db="EMBL/GenBank/DDBJ databases">
        <title>Rhizophora mucronata_Transcriptome.</title>
        <authorList>
            <person name="Meera S.P."/>
            <person name="Sreeshan A."/>
            <person name="Augustine A."/>
        </authorList>
    </citation>
    <scope>NUCLEOTIDE SEQUENCE</scope>
    <source>
        <tissue evidence="1">Leaf</tissue>
    </source>
</reference>
<proteinExistence type="predicted"/>
<sequence>MVSPSKRFVVKVQ</sequence>
<accession>A0A2P2NKG3</accession>
<evidence type="ECO:0000313" key="1">
    <source>
        <dbReference type="EMBL" id="MBX42925.1"/>
    </source>
</evidence>